<dbReference type="EMBL" id="JAEQNB010000004">
    <property type="protein sequence ID" value="MBL0387692.1"/>
    <property type="molecule type" value="Genomic_DNA"/>
</dbReference>
<dbReference type="Pfam" id="PF00550">
    <property type="entry name" value="PP-binding"/>
    <property type="match status" value="1"/>
</dbReference>
<accession>A0ABS1JBP4</accession>
<gene>
    <name evidence="2" type="ORF">JJB07_13710</name>
</gene>
<feature type="domain" description="Carrier" evidence="1">
    <location>
        <begin position="24"/>
        <end position="67"/>
    </location>
</feature>
<organism evidence="2 3">
    <name type="scientific">Tumebacillus amylolyticus</name>
    <dbReference type="NCBI Taxonomy" id="2801339"/>
    <lineage>
        <taxon>Bacteria</taxon>
        <taxon>Bacillati</taxon>
        <taxon>Bacillota</taxon>
        <taxon>Bacilli</taxon>
        <taxon>Bacillales</taxon>
        <taxon>Alicyclobacillaceae</taxon>
        <taxon>Tumebacillus</taxon>
    </lineage>
</organism>
<comment type="caution">
    <text evidence="2">The sequence shown here is derived from an EMBL/GenBank/DDBJ whole genome shotgun (WGS) entry which is preliminary data.</text>
</comment>
<reference evidence="2 3" key="1">
    <citation type="submission" date="2021-01" db="EMBL/GenBank/DDBJ databases">
        <title>Tumebacillus sp. strain ITR2 16S ribosomal RNA gene Genome sequencing and assembly.</title>
        <authorList>
            <person name="Kang M."/>
        </authorList>
    </citation>
    <scope>NUCLEOTIDE SEQUENCE [LARGE SCALE GENOMIC DNA]</scope>
    <source>
        <strain evidence="2 3">ITR2</strain>
    </source>
</reference>
<evidence type="ECO:0000313" key="2">
    <source>
        <dbReference type="EMBL" id="MBL0387692.1"/>
    </source>
</evidence>
<keyword evidence="3" id="KW-1185">Reference proteome</keyword>
<evidence type="ECO:0000259" key="1">
    <source>
        <dbReference type="Pfam" id="PF00550"/>
    </source>
</evidence>
<sequence length="87" mass="9911">MTQVNDSAVLTVRERVENVLQDLGIETDLENELDLPEQFDSVTFINAVLELERAFGITIPDELLNMQIFASLDHTTEIVNQLHDQQN</sequence>
<dbReference type="InterPro" id="IPR009081">
    <property type="entry name" value="PP-bd_ACP"/>
</dbReference>
<dbReference type="SUPFAM" id="SSF47336">
    <property type="entry name" value="ACP-like"/>
    <property type="match status" value="1"/>
</dbReference>
<dbReference type="InterPro" id="IPR036736">
    <property type="entry name" value="ACP-like_sf"/>
</dbReference>
<proteinExistence type="predicted"/>
<dbReference type="Gene3D" id="1.10.1200.10">
    <property type="entry name" value="ACP-like"/>
    <property type="match status" value="1"/>
</dbReference>
<dbReference type="RefSeq" id="WP_201635945.1">
    <property type="nucleotide sequence ID" value="NZ_JAEQNB010000004.1"/>
</dbReference>
<dbReference type="Proteomes" id="UP000602284">
    <property type="component" value="Unassembled WGS sequence"/>
</dbReference>
<evidence type="ECO:0000313" key="3">
    <source>
        <dbReference type="Proteomes" id="UP000602284"/>
    </source>
</evidence>
<name>A0ABS1JBP4_9BACL</name>
<protein>
    <recommendedName>
        <fullName evidence="1">Carrier domain-containing protein</fullName>
    </recommendedName>
</protein>